<dbReference type="Gene3D" id="1.10.3730.10">
    <property type="entry name" value="ProC C-terminal domain-like"/>
    <property type="match status" value="1"/>
</dbReference>
<name>A0A4S2H3Y9_9PROT</name>
<dbReference type="EC" id="1.5.1.2" evidence="4 5"/>
<dbReference type="GO" id="GO:0055129">
    <property type="term" value="P:L-proline biosynthetic process"/>
    <property type="evidence" value="ECO:0007669"/>
    <property type="project" value="UniProtKB-UniRule"/>
</dbReference>
<dbReference type="PANTHER" id="PTHR11645">
    <property type="entry name" value="PYRROLINE-5-CARBOXYLATE REDUCTASE"/>
    <property type="match status" value="1"/>
</dbReference>
<proteinExistence type="inferred from homology"/>
<evidence type="ECO:0000313" key="9">
    <source>
        <dbReference type="EMBL" id="TGY90091.1"/>
    </source>
</evidence>
<comment type="caution">
    <text evidence="9">The sequence shown here is derived from an EMBL/GenBank/DDBJ whole genome shotgun (WGS) entry which is preliminary data.</text>
</comment>
<feature type="domain" description="Pyrroline-5-carboxylate reductase catalytic N-terminal" evidence="7">
    <location>
        <begin position="8"/>
        <end position="107"/>
    </location>
</feature>
<comment type="catalytic activity">
    <reaction evidence="4">
        <text>L-proline + NADP(+) = (S)-1-pyrroline-5-carboxylate + NADPH + 2 H(+)</text>
        <dbReference type="Rhea" id="RHEA:14109"/>
        <dbReference type="ChEBI" id="CHEBI:15378"/>
        <dbReference type="ChEBI" id="CHEBI:17388"/>
        <dbReference type="ChEBI" id="CHEBI:57783"/>
        <dbReference type="ChEBI" id="CHEBI:58349"/>
        <dbReference type="ChEBI" id="CHEBI:60039"/>
        <dbReference type="EC" id="1.5.1.2"/>
    </reaction>
</comment>
<comment type="catalytic activity">
    <reaction evidence="4">
        <text>L-proline + NAD(+) = (S)-1-pyrroline-5-carboxylate + NADH + 2 H(+)</text>
        <dbReference type="Rhea" id="RHEA:14105"/>
        <dbReference type="ChEBI" id="CHEBI:15378"/>
        <dbReference type="ChEBI" id="CHEBI:17388"/>
        <dbReference type="ChEBI" id="CHEBI:57540"/>
        <dbReference type="ChEBI" id="CHEBI:57945"/>
        <dbReference type="ChEBI" id="CHEBI:60039"/>
        <dbReference type="EC" id="1.5.1.2"/>
    </reaction>
</comment>
<dbReference type="Pfam" id="PF14748">
    <property type="entry name" value="P5CR_dimer"/>
    <property type="match status" value="1"/>
</dbReference>
<comment type="pathway">
    <text evidence="4">Amino-acid biosynthesis; L-proline biosynthesis; L-proline from L-glutamate 5-semialdehyde: step 1/1.</text>
</comment>
<comment type="subcellular location">
    <subcellularLocation>
        <location evidence="4">Cytoplasm</location>
    </subcellularLocation>
</comment>
<dbReference type="Proteomes" id="UP000308054">
    <property type="component" value="Unassembled WGS sequence"/>
</dbReference>
<dbReference type="InterPro" id="IPR008927">
    <property type="entry name" value="6-PGluconate_DH-like_C_sf"/>
</dbReference>
<accession>A0A4S2H3Y9</accession>
<dbReference type="RefSeq" id="WP_135994590.1">
    <property type="nucleotide sequence ID" value="NZ_CP071057.1"/>
</dbReference>
<dbReference type="Pfam" id="PF03807">
    <property type="entry name" value="F420_oxidored"/>
    <property type="match status" value="1"/>
</dbReference>
<dbReference type="UniPathway" id="UPA00098">
    <property type="reaction ID" value="UER00361"/>
</dbReference>
<evidence type="ECO:0000256" key="1">
    <source>
        <dbReference type="ARBA" id="ARBA00005525"/>
    </source>
</evidence>
<dbReference type="GO" id="GO:0004735">
    <property type="term" value="F:pyrroline-5-carboxylate reductase activity"/>
    <property type="evidence" value="ECO:0007669"/>
    <property type="project" value="UniProtKB-UniRule"/>
</dbReference>
<dbReference type="InterPro" id="IPR000304">
    <property type="entry name" value="Pyrroline-COOH_reductase"/>
</dbReference>
<dbReference type="InterPro" id="IPR029036">
    <property type="entry name" value="P5CR_dimer"/>
</dbReference>
<dbReference type="SUPFAM" id="SSF51735">
    <property type="entry name" value="NAD(P)-binding Rossmann-fold domains"/>
    <property type="match status" value="1"/>
</dbReference>
<evidence type="ECO:0000256" key="3">
    <source>
        <dbReference type="ARBA" id="ARBA00023002"/>
    </source>
</evidence>
<reference evidence="9 10" key="1">
    <citation type="journal article" date="2017" name="Int. J. Syst. Evol. Microbiol.">
        <title>Marinicauda algicola sp. nov., isolated from a marine red alga Rhodosorus marinus.</title>
        <authorList>
            <person name="Jeong S.E."/>
            <person name="Jeon S.H."/>
            <person name="Chun B.H."/>
            <person name="Kim D.W."/>
            <person name="Jeon C.O."/>
        </authorList>
    </citation>
    <scope>NUCLEOTIDE SEQUENCE [LARGE SCALE GENOMIC DNA]</scope>
    <source>
        <strain evidence="9 10">JCM 31718</strain>
    </source>
</reference>
<keyword evidence="4" id="KW-0028">Amino-acid biosynthesis</keyword>
<feature type="domain" description="Pyrroline-5-carboxylate reductase dimerisation" evidence="8">
    <location>
        <begin position="171"/>
        <end position="280"/>
    </location>
</feature>
<dbReference type="Gene3D" id="3.40.50.720">
    <property type="entry name" value="NAD(P)-binding Rossmann-like Domain"/>
    <property type="match status" value="1"/>
</dbReference>
<dbReference type="InterPro" id="IPR036291">
    <property type="entry name" value="NAD(P)-bd_dom_sf"/>
</dbReference>
<dbReference type="InterPro" id="IPR028939">
    <property type="entry name" value="P5C_Rdtase_cat_N"/>
</dbReference>
<evidence type="ECO:0000256" key="4">
    <source>
        <dbReference type="HAMAP-Rule" id="MF_01925"/>
    </source>
</evidence>
<feature type="binding site" evidence="6">
    <location>
        <begin position="78"/>
        <end position="81"/>
    </location>
    <ligand>
        <name>NADP(+)</name>
        <dbReference type="ChEBI" id="CHEBI:58349"/>
    </ligand>
</feature>
<evidence type="ECO:0000259" key="8">
    <source>
        <dbReference type="Pfam" id="PF14748"/>
    </source>
</evidence>
<dbReference type="HAMAP" id="MF_01925">
    <property type="entry name" value="P5C_reductase"/>
    <property type="match status" value="1"/>
</dbReference>
<dbReference type="AlphaFoldDB" id="A0A4S2H3Y9"/>
<keyword evidence="4" id="KW-0963">Cytoplasm</keyword>
<evidence type="ECO:0000259" key="7">
    <source>
        <dbReference type="Pfam" id="PF03807"/>
    </source>
</evidence>
<evidence type="ECO:0000256" key="6">
    <source>
        <dbReference type="PIRSR" id="PIRSR000193-1"/>
    </source>
</evidence>
<dbReference type="OrthoDB" id="9805754at2"/>
<evidence type="ECO:0000313" key="10">
    <source>
        <dbReference type="Proteomes" id="UP000308054"/>
    </source>
</evidence>
<gene>
    <name evidence="4" type="primary">proC</name>
    <name evidence="9" type="ORF">E5163_02890</name>
</gene>
<keyword evidence="10" id="KW-1185">Reference proteome</keyword>
<dbReference type="FunFam" id="1.10.3730.10:FF:000001">
    <property type="entry name" value="Pyrroline-5-carboxylate reductase"/>
    <property type="match status" value="1"/>
</dbReference>
<comment type="similarity">
    <text evidence="1 4">Belongs to the pyrroline-5-carboxylate reductase family.</text>
</comment>
<keyword evidence="3 4" id="KW-0560">Oxidoreductase</keyword>
<dbReference type="NCBIfam" id="TIGR00112">
    <property type="entry name" value="proC"/>
    <property type="match status" value="1"/>
</dbReference>
<comment type="function">
    <text evidence="4">Catalyzes the reduction of 1-pyrroline-5-carboxylate (PCA) to L-proline.</text>
</comment>
<sequence length="286" mass="29591">MTSERNGRLALVGVGRMGAAMATGWLRKSRGGVPADRLIFIDPGLEGPAADLAREHGVTHLASLDAKTAKSVDTLILAVKPQVMEKVLPALSEVVREDTLIISVAAGIGLRTFEKAFPGRPIVRNMPNVPGAIGKGINVAIANARADELGLRKQAETLLKVTGPVEWLEEERLMGAATGVSGSGPAYVFLMAEALARAGEAEGLPADLAERLAVATVAGAGAMLEKSLKDGSANAAELRRSVTSPKGTTQAALDVLMGEGGLPSLIHKAVAAAEKRSRELGSGEKK</sequence>
<dbReference type="SUPFAM" id="SSF48179">
    <property type="entry name" value="6-phosphogluconate dehydrogenase C-terminal domain-like"/>
    <property type="match status" value="1"/>
</dbReference>
<evidence type="ECO:0000256" key="5">
    <source>
        <dbReference type="NCBIfam" id="TIGR00112"/>
    </source>
</evidence>
<organism evidence="9 10">
    <name type="scientific">Marinicauda algicola</name>
    <dbReference type="NCBI Taxonomy" id="2029849"/>
    <lineage>
        <taxon>Bacteria</taxon>
        <taxon>Pseudomonadati</taxon>
        <taxon>Pseudomonadota</taxon>
        <taxon>Alphaproteobacteria</taxon>
        <taxon>Maricaulales</taxon>
        <taxon>Maricaulaceae</taxon>
        <taxon>Marinicauda</taxon>
    </lineage>
</organism>
<keyword evidence="4" id="KW-0641">Proline biosynthesis</keyword>
<protein>
    <recommendedName>
        <fullName evidence="4 5">Pyrroline-5-carboxylate reductase</fullName>
        <shortName evidence="4">P5C reductase</shortName>
        <shortName evidence="4">P5CR</shortName>
        <ecNumber evidence="4 5">1.5.1.2</ecNumber>
    </recommendedName>
    <alternativeName>
        <fullName evidence="4">PCA reductase</fullName>
    </alternativeName>
</protein>
<keyword evidence="2 4" id="KW-0521">NADP</keyword>
<evidence type="ECO:0000256" key="2">
    <source>
        <dbReference type="ARBA" id="ARBA00022857"/>
    </source>
</evidence>
<dbReference type="PANTHER" id="PTHR11645:SF0">
    <property type="entry name" value="PYRROLINE-5-CARBOXYLATE REDUCTASE 3"/>
    <property type="match status" value="1"/>
</dbReference>
<dbReference type="EMBL" id="SRXW01000001">
    <property type="protein sequence ID" value="TGY90091.1"/>
    <property type="molecule type" value="Genomic_DNA"/>
</dbReference>
<dbReference type="PIRSF" id="PIRSF000193">
    <property type="entry name" value="Pyrrol-5-carb_rd"/>
    <property type="match status" value="1"/>
</dbReference>
<dbReference type="GO" id="GO:0005737">
    <property type="term" value="C:cytoplasm"/>
    <property type="evidence" value="ECO:0007669"/>
    <property type="project" value="UniProtKB-SubCell"/>
</dbReference>